<evidence type="ECO:0000313" key="3">
    <source>
        <dbReference type="EMBL" id="MDR9897497.1"/>
    </source>
</evidence>
<keyword evidence="1" id="KW-1133">Transmembrane helix</keyword>
<evidence type="ECO:0000256" key="2">
    <source>
        <dbReference type="SAM" id="SignalP"/>
    </source>
</evidence>
<organism evidence="3 4">
    <name type="scientific">Aetokthonos hydrillicola Thurmond2011</name>
    <dbReference type="NCBI Taxonomy" id="2712845"/>
    <lineage>
        <taxon>Bacteria</taxon>
        <taxon>Bacillati</taxon>
        <taxon>Cyanobacteriota</taxon>
        <taxon>Cyanophyceae</taxon>
        <taxon>Nostocales</taxon>
        <taxon>Hapalosiphonaceae</taxon>
        <taxon>Aetokthonos</taxon>
    </lineage>
</organism>
<reference evidence="4" key="1">
    <citation type="journal article" date="2021" name="Science">
        <title>Hunting the eagle killer: A cyanobacterial neurotoxin causes vacuolar myelinopathy.</title>
        <authorList>
            <person name="Breinlinger S."/>
            <person name="Phillips T.J."/>
            <person name="Haram B.N."/>
            <person name="Mares J."/>
            <person name="Martinez Yerena J.A."/>
            <person name="Hrouzek P."/>
            <person name="Sobotka R."/>
            <person name="Henderson W.M."/>
            <person name="Schmieder P."/>
            <person name="Williams S.M."/>
            <person name="Lauderdale J.D."/>
            <person name="Wilde H.D."/>
            <person name="Gerrin W."/>
            <person name="Kust A."/>
            <person name="Washington J.W."/>
            <person name="Wagner C."/>
            <person name="Geier B."/>
            <person name="Liebeke M."/>
            <person name="Enke H."/>
            <person name="Niedermeyer T.H.J."/>
            <person name="Wilde S.B."/>
        </authorList>
    </citation>
    <scope>NUCLEOTIDE SEQUENCE [LARGE SCALE GENOMIC DNA]</scope>
    <source>
        <strain evidence="4">Thurmond2011</strain>
    </source>
</reference>
<dbReference type="RefSeq" id="WP_208338494.1">
    <property type="nucleotide sequence ID" value="NZ_CAWQFN010000089.1"/>
</dbReference>
<keyword evidence="1" id="KW-0472">Membrane</keyword>
<comment type="caution">
    <text evidence="3">The sequence shown here is derived from an EMBL/GenBank/DDBJ whole genome shotgun (WGS) entry which is preliminary data.</text>
</comment>
<evidence type="ECO:0000313" key="4">
    <source>
        <dbReference type="Proteomes" id="UP000667802"/>
    </source>
</evidence>
<dbReference type="EMBL" id="JAALHA020000013">
    <property type="protein sequence ID" value="MDR9897497.1"/>
    <property type="molecule type" value="Genomic_DNA"/>
</dbReference>
<keyword evidence="2" id="KW-0732">Signal</keyword>
<keyword evidence="1" id="KW-0812">Transmembrane</keyword>
<dbReference type="Proteomes" id="UP000667802">
    <property type="component" value="Unassembled WGS sequence"/>
</dbReference>
<name>A0AAP5MB36_9CYAN</name>
<gene>
    <name evidence="3" type="ORF">G7B40_023435</name>
</gene>
<keyword evidence="4" id="KW-1185">Reference proteome</keyword>
<proteinExistence type="predicted"/>
<dbReference type="AlphaFoldDB" id="A0AAP5MB36"/>
<sequence length="92" mass="10314">MILKKFVISTIASFGLLLGVSSGGTVAQINHEMQAENSQTTEFHHLEQPLWVKGTVTASTLALVGLELWWFLWSKPKIQKVQTIAQKSYSRK</sequence>
<accession>A0AAP5MB36</accession>
<feature type="chain" id="PRO_5042918365" evidence="2">
    <location>
        <begin position="28"/>
        <end position="92"/>
    </location>
</feature>
<protein>
    <submittedName>
        <fullName evidence="3">Uncharacterized protein</fullName>
    </submittedName>
</protein>
<feature type="signal peptide" evidence="2">
    <location>
        <begin position="1"/>
        <end position="27"/>
    </location>
</feature>
<evidence type="ECO:0000256" key="1">
    <source>
        <dbReference type="SAM" id="Phobius"/>
    </source>
</evidence>
<feature type="transmembrane region" description="Helical" evidence="1">
    <location>
        <begin position="51"/>
        <end position="72"/>
    </location>
</feature>